<evidence type="ECO:0000256" key="9">
    <source>
        <dbReference type="ARBA" id="ARBA00023328"/>
    </source>
</evidence>
<dbReference type="PANTHER" id="PTHR14527:SF2">
    <property type="entry name" value="PROTEIN MIS12 HOMOLOG"/>
    <property type="match status" value="1"/>
</dbReference>
<dbReference type="InterPro" id="IPR008685">
    <property type="entry name" value="Centromere_Mis12"/>
</dbReference>
<dbReference type="RefSeq" id="XP_019025991.1">
    <property type="nucleotide sequence ID" value="XM_019165781.1"/>
</dbReference>
<dbReference type="PANTHER" id="PTHR14527">
    <property type="entry name" value="PROTEIN MIS12 HOMOLOG"/>
    <property type="match status" value="1"/>
</dbReference>
<dbReference type="STRING" id="698492.A0A0E9NJ94"/>
<feature type="region of interest" description="Disordered" evidence="11">
    <location>
        <begin position="260"/>
        <end position="313"/>
    </location>
</feature>
<evidence type="ECO:0000256" key="4">
    <source>
        <dbReference type="ARBA" id="ARBA00022618"/>
    </source>
</evidence>
<proteinExistence type="inferred from homology"/>
<organism evidence="12 13">
    <name type="scientific">Saitoella complicata (strain BCRC 22490 / CBS 7301 / JCM 7358 / NBRC 10748 / NRRL Y-17804)</name>
    <dbReference type="NCBI Taxonomy" id="698492"/>
    <lineage>
        <taxon>Eukaryota</taxon>
        <taxon>Fungi</taxon>
        <taxon>Dikarya</taxon>
        <taxon>Ascomycota</taxon>
        <taxon>Taphrinomycotina</taxon>
        <taxon>Taphrinomycotina incertae sedis</taxon>
        <taxon>Saitoella</taxon>
    </lineage>
</organism>
<accession>A0A0E9NJ94</accession>
<feature type="coiled-coil region" evidence="10">
    <location>
        <begin position="110"/>
        <end position="140"/>
    </location>
</feature>
<dbReference type="GO" id="GO:0000070">
    <property type="term" value="P:mitotic sister chromatid segregation"/>
    <property type="evidence" value="ECO:0007669"/>
    <property type="project" value="TreeGrafter"/>
</dbReference>
<dbReference type="GO" id="GO:0005634">
    <property type="term" value="C:nucleus"/>
    <property type="evidence" value="ECO:0007669"/>
    <property type="project" value="InterPro"/>
</dbReference>
<comment type="similarity">
    <text evidence="2">Belongs to the mis12 family.</text>
</comment>
<keyword evidence="4" id="KW-0132">Cell division</keyword>
<evidence type="ECO:0000256" key="1">
    <source>
        <dbReference type="ARBA" id="ARBA00004629"/>
    </source>
</evidence>
<evidence type="ECO:0000256" key="5">
    <source>
        <dbReference type="ARBA" id="ARBA00022776"/>
    </source>
</evidence>
<evidence type="ECO:0000256" key="10">
    <source>
        <dbReference type="SAM" id="Coils"/>
    </source>
</evidence>
<dbReference type="OMA" id="EGLHKFE"/>
<evidence type="ECO:0000256" key="8">
    <source>
        <dbReference type="ARBA" id="ARBA00023306"/>
    </source>
</evidence>
<keyword evidence="8" id="KW-0131">Cell cycle</keyword>
<reference evidence="12 13" key="2">
    <citation type="journal article" date="2014" name="J. Gen. Appl. Microbiol.">
        <title>The early diverging ascomycetous budding yeast Saitoella complicata has three histone deacetylases belonging to the Clr6, Hos2, and Rpd3 lineages.</title>
        <authorList>
            <person name="Nishida H."/>
            <person name="Matsumoto T."/>
            <person name="Kondo S."/>
            <person name="Hamamoto M."/>
            <person name="Yoshikawa H."/>
        </authorList>
    </citation>
    <scope>NUCLEOTIDE SEQUENCE [LARGE SCALE GENOMIC DNA]</scope>
    <source>
        <strain evidence="12 13">NRRL Y-17804</strain>
    </source>
</reference>
<comment type="caution">
    <text evidence="12">The sequence shown here is derived from an EMBL/GenBank/DDBJ whole genome shotgun (WGS) entry which is preliminary data.</text>
</comment>
<keyword evidence="9" id="KW-0137">Centromere</keyword>
<evidence type="ECO:0000256" key="2">
    <source>
        <dbReference type="ARBA" id="ARBA00008643"/>
    </source>
</evidence>
<evidence type="ECO:0000256" key="6">
    <source>
        <dbReference type="ARBA" id="ARBA00022838"/>
    </source>
</evidence>
<keyword evidence="3" id="KW-0158">Chromosome</keyword>
<name>A0A0E9NJ94_SAICN</name>
<reference evidence="12 13" key="1">
    <citation type="journal article" date="2011" name="J. Gen. Appl. Microbiol.">
        <title>Draft genome sequencing of the enigmatic yeast Saitoella complicata.</title>
        <authorList>
            <person name="Nishida H."/>
            <person name="Hamamoto M."/>
            <person name="Sugiyama J."/>
        </authorList>
    </citation>
    <scope>NUCLEOTIDE SEQUENCE [LARGE SCALE GENOMIC DNA]</scope>
    <source>
        <strain evidence="12 13">NRRL Y-17804</strain>
    </source>
</reference>
<dbReference type="AlphaFoldDB" id="A0A0E9NJ94"/>
<dbReference type="GO" id="GO:0000444">
    <property type="term" value="C:MIS12/MIND type complex"/>
    <property type="evidence" value="ECO:0007669"/>
    <property type="project" value="TreeGrafter"/>
</dbReference>
<evidence type="ECO:0000313" key="13">
    <source>
        <dbReference type="Proteomes" id="UP000033140"/>
    </source>
</evidence>
<gene>
    <name evidence="12" type="ORF">G7K_3918-t1</name>
</gene>
<feature type="compositionally biased region" description="Basic and acidic residues" evidence="11">
    <location>
        <begin position="280"/>
        <end position="313"/>
    </location>
</feature>
<sequence>MASDARSELITEHFEHVPLSFIDDVINSANAILYKAVNAMESFIQSQPNVPPDESEQGIHQLETLLENAVDRNFDAFELYTLRNIFNVPDDVVGWMRLGHHEGLEFGVQREEEDEVEKELKRVRAELEKAEKRQKRLRVAKKENTISARYLEKHLERLSFLSSAASANEVTPLHETTDFLTDQLSTLKTLLEELRKIAPSALEDVDEVEDERSQYVERMVKKRVRGSRDNDDGFDWEGEERKIRKIGNVEDAKVLVEALREQGMSKPQLKVEEKDEEEVAADRQVREEGTIEEGKETKGEEIEERKEQETKDE</sequence>
<dbReference type="Proteomes" id="UP000033140">
    <property type="component" value="Unassembled WGS sequence"/>
</dbReference>
<evidence type="ECO:0000256" key="3">
    <source>
        <dbReference type="ARBA" id="ARBA00022454"/>
    </source>
</evidence>
<dbReference type="OrthoDB" id="1884855at2759"/>
<evidence type="ECO:0000256" key="11">
    <source>
        <dbReference type="SAM" id="MobiDB-lite"/>
    </source>
</evidence>
<reference evidence="12 13" key="3">
    <citation type="journal article" date="2015" name="Genome Announc.">
        <title>Draft Genome Sequence of the Archiascomycetous Yeast Saitoella complicata.</title>
        <authorList>
            <person name="Yamauchi K."/>
            <person name="Kondo S."/>
            <person name="Hamamoto M."/>
            <person name="Takahashi Y."/>
            <person name="Ogura Y."/>
            <person name="Hayashi T."/>
            <person name="Nishida H."/>
        </authorList>
    </citation>
    <scope>NUCLEOTIDE SEQUENCE [LARGE SCALE GENOMIC DNA]</scope>
    <source>
        <strain evidence="12 13">NRRL Y-17804</strain>
    </source>
</reference>
<evidence type="ECO:0000256" key="7">
    <source>
        <dbReference type="ARBA" id="ARBA00023054"/>
    </source>
</evidence>
<evidence type="ECO:0008006" key="14">
    <source>
        <dbReference type="Google" id="ProtNLM"/>
    </source>
</evidence>
<keyword evidence="13" id="KW-1185">Reference proteome</keyword>
<keyword evidence="6" id="KW-0995">Kinetochore</keyword>
<keyword evidence="5" id="KW-0498">Mitosis</keyword>
<dbReference type="GO" id="GO:0051301">
    <property type="term" value="P:cell division"/>
    <property type="evidence" value="ECO:0007669"/>
    <property type="project" value="UniProtKB-KW"/>
</dbReference>
<evidence type="ECO:0000313" key="12">
    <source>
        <dbReference type="EMBL" id="GAO49776.1"/>
    </source>
</evidence>
<keyword evidence="7 10" id="KW-0175">Coiled coil</keyword>
<dbReference type="Pfam" id="PF05859">
    <property type="entry name" value="Mis12"/>
    <property type="match status" value="1"/>
</dbReference>
<comment type="subcellular location">
    <subcellularLocation>
        <location evidence="1">Chromosome</location>
        <location evidence="1">Centromere</location>
        <location evidence="1">Kinetochore</location>
    </subcellularLocation>
</comment>
<dbReference type="EMBL" id="BACD03000026">
    <property type="protein sequence ID" value="GAO49776.1"/>
    <property type="molecule type" value="Genomic_DNA"/>
</dbReference>
<protein>
    <recommendedName>
        <fullName evidence="14">Mis12 domain-containing protein</fullName>
    </recommendedName>
</protein>
<dbReference type="GO" id="GO:0051382">
    <property type="term" value="P:kinetochore assembly"/>
    <property type="evidence" value="ECO:0007669"/>
    <property type="project" value="TreeGrafter"/>
</dbReference>